<proteinExistence type="predicted"/>
<feature type="non-terminal residue" evidence="2">
    <location>
        <position position="69"/>
    </location>
</feature>
<comment type="caution">
    <text evidence="2">The sequence shown here is derived from an EMBL/GenBank/DDBJ whole genome shotgun (WGS) entry which is preliminary data.</text>
</comment>
<evidence type="ECO:0000256" key="1">
    <source>
        <dbReference type="SAM" id="MobiDB-lite"/>
    </source>
</evidence>
<gene>
    <name evidence="2" type="ORF">NPIL_417971</name>
</gene>
<evidence type="ECO:0000313" key="2">
    <source>
        <dbReference type="EMBL" id="GFS66911.1"/>
    </source>
</evidence>
<sequence>MDNIISRKCGGNRAVSSAPHLATFIPRHCGGGNRAFSVAGAGPSSPEGRRPVSARSRSKRSFSRKNRRK</sequence>
<name>A0A8X6MM62_NEPPI</name>
<dbReference type="AlphaFoldDB" id="A0A8X6MM62"/>
<reference evidence="2" key="1">
    <citation type="submission" date="2020-08" db="EMBL/GenBank/DDBJ databases">
        <title>Multicomponent nature underlies the extraordinary mechanical properties of spider dragline silk.</title>
        <authorList>
            <person name="Kono N."/>
            <person name="Nakamura H."/>
            <person name="Mori M."/>
            <person name="Yoshida Y."/>
            <person name="Ohtoshi R."/>
            <person name="Malay A.D."/>
            <person name="Moran D.A.P."/>
            <person name="Tomita M."/>
            <person name="Numata K."/>
            <person name="Arakawa K."/>
        </authorList>
    </citation>
    <scope>NUCLEOTIDE SEQUENCE</scope>
</reference>
<keyword evidence="3" id="KW-1185">Reference proteome</keyword>
<evidence type="ECO:0000313" key="3">
    <source>
        <dbReference type="Proteomes" id="UP000887013"/>
    </source>
</evidence>
<feature type="compositionally biased region" description="Basic residues" evidence="1">
    <location>
        <begin position="56"/>
        <end position="69"/>
    </location>
</feature>
<dbReference type="EMBL" id="BMAW01048603">
    <property type="protein sequence ID" value="GFS66911.1"/>
    <property type="molecule type" value="Genomic_DNA"/>
</dbReference>
<protein>
    <submittedName>
        <fullName evidence="2">Uncharacterized protein</fullName>
    </submittedName>
</protein>
<dbReference type="Proteomes" id="UP000887013">
    <property type="component" value="Unassembled WGS sequence"/>
</dbReference>
<organism evidence="2 3">
    <name type="scientific">Nephila pilipes</name>
    <name type="common">Giant wood spider</name>
    <name type="synonym">Nephila maculata</name>
    <dbReference type="NCBI Taxonomy" id="299642"/>
    <lineage>
        <taxon>Eukaryota</taxon>
        <taxon>Metazoa</taxon>
        <taxon>Ecdysozoa</taxon>
        <taxon>Arthropoda</taxon>
        <taxon>Chelicerata</taxon>
        <taxon>Arachnida</taxon>
        <taxon>Araneae</taxon>
        <taxon>Araneomorphae</taxon>
        <taxon>Entelegynae</taxon>
        <taxon>Araneoidea</taxon>
        <taxon>Nephilidae</taxon>
        <taxon>Nephila</taxon>
    </lineage>
</organism>
<accession>A0A8X6MM62</accession>
<feature type="region of interest" description="Disordered" evidence="1">
    <location>
        <begin position="36"/>
        <end position="69"/>
    </location>
</feature>